<dbReference type="InterPro" id="IPR013321">
    <property type="entry name" value="Arc_rbn_hlx_hlx"/>
</dbReference>
<dbReference type="GO" id="GO:0006355">
    <property type="term" value="P:regulation of DNA-templated transcription"/>
    <property type="evidence" value="ECO:0007669"/>
    <property type="project" value="InterPro"/>
</dbReference>
<evidence type="ECO:0000313" key="2">
    <source>
        <dbReference type="Proteomes" id="UP000192491"/>
    </source>
</evidence>
<accession>A0A1Y1QHV2</accession>
<proteinExistence type="predicted"/>
<dbReference type="Proteomes" id="UP000192491">
    <property type="component" value="Unassembled WGS sequence"/>
</dbReference>
<sequence length="82" mass="9083">MTSLSIRLPDSLHQQVRTLSKQDNVSINQFIVSAITEKMAAFLTRDYLEARAKQASEARFLAALAKVPGVEPEAADRLPNEN</sequence>
<dbReference type="EMBL" id="MTEJ01000274">
    <property type="protein sequence ID" value="OQX05772.1"/>
    <property type="molecule type" value="Genomic_DNA"/>
</dbReference>
<dbReference type="NCBIfam" id="NF041551">
    <property type="entry name" value="YlcI_YnfO_N"/>
    <property type="match status" value="1"/>
</dbReference>
<dbReference type="InterPro" id="IPR010985">
    <property type="entry name" value="Ribbon_hlx_hlx"/>
</dbReference>
<protein>
    <submittedName>
        <fullName evidence="1">CopG family transcriptional regulator</fullName>
    </submittedName>
</protein>
<dbReference type="Gene3D" id="1.10.1220.10">
    <property type="entry name" value="Met repressor-like"/>
    <property type="match status" value="1"/>
</dbReference>
<dbReference type="SUPFAM" id="SSF47598">
    <property type="entry name" value="Ribbon-helix-helix"/>
    <property type="match status" value="1"/>
</dbReference>
<reference evidence="1 2" key="1">
    <citation type="submission" date="2017-01" db="EMBL/GenBank/DDBJ databases">
        <title>Novel large sulfur bacteria in the metagenomes of groundwater-fed chemosynthetic microbial mats in the Lake Huron basin.</title>
        <authorList>
            <person name="Sharrar A.M."/>
            <person name="Flood B.E."/>
            <person name="Bailey J.V."/>
            <person name="Jones D.S."/>
            <person name="Biddanda B."/>
            <person name="Ruberg S.A."/>
            <person name="Marcus D.N."/>
            <person name="Dick G.J."/>
        </authorList>
    </citation>
    <scope>NUCLEOTIDE SEQUENCE [LARGE SCALE GENOMIC DNA]</scope>
    <source>
        <strain evidence="1">A8</strain>
    </source>
</reference>
<evidence type="ECO:0000313" key="1">
    <source>
        <dbReference type="EMBL" id="OQX05772.1"/>
    </source>
</evidence>
<dbReference type="AlphaFoldDB" id="A0A1Y1QHV2"/>
<organism evidence="1 2">
    <name type="scientific">Thiothrix lacustris</name>
    <dbReference type="NCBI Taxonomy" id="525917"/>
    <lineage>
        <taxon>Bacteria</taxon>
        <taxon>Pseudomonadati</taxon>
        <taxon>Pseudomonadota</taxon>
        <taxon>Gammaproteobacteria</taxon>
        <taxon>Thiotrichales</taxon>
        <taxon>Thiotrichaceae</taxon>
        <taxon>Thiothrix</taxon>
    </lineage>
</organism>
<name>A0A1Y1QHV2_9GAMM</name>
<dbReference type="Pfam" id="PF05534">
    <property type="entry name" value="HicB"/>
    <property type="match status" value="1"/>
</dbReference>
<comment type="caution">
    <text evidence="1">The sequence shown here is derived from an EMBL/GenBank/DDBJ whole genome shotgun (WGS) entry which is preliminary data.</text>
</comment>
<dbReference type="InterPro" id="IPR008651">
    <property type="entry name" value="Uncharacterised_HicB"/>
</dbReference>
<gene>
    <name evidence="1" type="ORF">BWK73_32685</name>
</gene>